<name>A0A917MVT9_9MICC</name>
<sequence>MCRPTTCKVCQKTTWTGCGQHIDSVRKSVPAGQWCNGQHTEVERAAASSQGGFLSKLFGR</sequence>
<evidence type="ECO:0000313" key="1">
    <source>
        <dbReference type="EMBL" id="GGH66843.1"/>
    </source>
</evidence>
<keyword evidence="2" id="KW-1185">Reference proteome</keyword>
<dbReference type="Proteomes" id="UP000600171">
    <property type="component" value="Unassembled WGS sequence"/>
</dbReference>
<reference evidence="1 2" key="1">
    <citation type="journal article" date="2014" name="Int. J. Syst. Evol. Microbiol.">
        <title>Complete genome sequence of Corynebacterium casei LMG S-19264T (=DSM 44701T), isolated from a smear-ripened cheese.</title>
        <authorList>
            <consortium name="US DOE Joint Genome Institute (JGI-PGF)"/>
            <person name="Walter F."/>
            <person name="Albersmeier A."/>
            <person name="Kalinowski J."/>
            <person name="Ruckert C."/>
        </authorList>
    </citation>
    <scope>NUCLEOTIDE SEQUENCE [LARGE SCALE GENOMIC DNA]</scope>
    <source>
        <strain evidence="1 2">CCM 8669</strain>
    </source>
</reference>
<protein>
    <submittedName>
        <fullName evidence="1">Uncharacterized protein</fullName>
    </submittedName>
</protein>
<evidence type="ECO:0000313" key="2">
    <source>
        <dbReference type="Proteomes" id="UP000600171"/>
    </source>
</evidence>
<accession>A0A917MVT9</accession>
<dbReference type="PANTHER" id="PTHR34724:SF2">
    <property type="entry name" value="OS12G0596101 PROTEIN"/>
    <property type="match status" value="1"/>
</dbReference>
<comment type="caution">
    <text evidence="1">The sequence shown here is derived from an EMBL/GenBank/DDBJ whole genome shotgun (WGS) entry which is preliminary data.</text>
</comment>
<organism evidence="1 2">
    <name type="scientific">Rothia aerolata</name>
    <dbReference type="NCBI Taxonomy" id="1812262"/>
    <lineage>
        <taxon>Bacteria</taxon>
        <taxon>Bacillati</taxon>
        <taxon>Actinomycetota</taxon>
        <taxon>Actinomycetes</taxon>
        <taxon>Micrococcales</taxon>
        <taxon>Micrococcaceae</taxon>
        <taxon>Rothia</taxon>
    </lineage>
</organism>
<gene>
    <name evidence="1" type="ORF">GCM10007359_21380</name>
</gene>
<dbReference type="PANTHER" id="PTHR34724">
    <property type="entry name" value="OS12G0596101 PROTEIN"/>
    <property type="match status" value="1"/>
</dbReference>
<proteinExistence type="predicted"/>
<dbReference type="RefSeq" id="WP_188360373.1">
    <property type="nucleotide sequence ID" value="NZ_BMDC01000005.1"/>
</dbReference>
<dbReference type="EMBL" id="BMDC01000005">
    <property type="protein sequence ID" value="GGH66843.1"/>
    <property type="molecule type" value="Genomic_DNA"/>
</dbReference>
<dbReference type="AlphaFoldDB" id="A0A917MVT9"/>